<gene>
    <name evidence="1" type="ORF">EAG_09513</name>
</gene>
<dbReference type="Proteomes" id="UP000000311">
    <property type="component" value="Unassembled WGS sequence"/>
</dbReference>
<dbReference type="AlphaFoldDB" id="E1ZZ81"/>
<reference evidence="1 2" key="1">
    <citation type="journal article" date="2010" name="Science">
        <title>Genomic comparison of the ants Camponotus floridanus and Harpegnathos saltator.</title>
        <authorList>
            <person name="Bonasio R."/>
            <person name="Zhang G."/>
            <person name="Ye C."/>
            <person name="Mutti N.S."/>
            <person name="Fang X."/>
            <person name="Qin N."/>
            <person name="Donahue G."/>
            <person name="Yang P."/>
            <person name="Li Q."/>
            <person name="Li C."/>
            <person name="Zhang P."/>
            <person name="Huang Z."/>
            <person name="Berger S.L."/>
            <person name="Reinberg D."/>
            <person name="Wang J."/>
            <person name="Liebig J."/>
        </authorList>
    </citation>
    <scope>NUCLEOTIDE SEQUENCE [LARGE SCALE GENOMIC DNA]</scope>
    <source>
        <strain evidence="2">C129</strain>
    </source>
</reference>
<keyword evidence="2" id="KW-1185">Reference proteome</keyword>
<proteinExistence type="predicted"/>
<accession>E1ZZ81</accession>
<sequence length="102" mass="11836">MAAACNRDRLVACEAALTFLVWLPPLETSRLPDENIRQEIFPLDWRVGFFYTDLNHRKHGGVTLQANFESEQSDINREVQMENPDTDYVQKIKNQAKIEEKA</sequence>
<evidence type="ECO:0000313" key="2">
    <source>
        <dbReference type="Proteomes" id="UP000000311"/>
    </source>
</evidence>
<dbReference type="InParanoid" id="E1ZZ81"/>
<name>E1ZZ81_CAMFO</name>
<organism evidence="2">
    <name type="scientific">Camponotus floridanus</name>
    <name type="common">Florida carpenter ant</name>
    <dbReference type="NCBI Taxonomy" id="104421"/>
    <lineage>
        <taxon>Eukaryota</taxon>
        <taxon>Metazoa</taxon>
        <taxon>Ecdysozoa</taxon>
        <taxon>Arthropoda</taxon>
        <taxon>Hexapoda</taxon>
        <taxon>Insecta</taxon>
        <taxon>Pterygota</taxon>
        <taxon>Neoptera</taxon>
        <taxon>Endopterygota</taxon>
        <taxon>Hymenoptera</taxon>
        <taxon>Apocrita</taxon>
        <taxon>Aculeata</taxon>
        <taxon>Formicoidea</taxon>
        <taxon>Formicidae</taxon>
        <taxon>Formicinae</taxon>
        <taxon>Camponotus</taxon>
    </lineage>
</organism>
<evidence type="ECO:0000313" key="1">
    <source>
        <dbReference type="EMBL" id="EFN73496.1"/>
    </source>
</evidence>
<protein>
    <submittedName>
        <fullName evidence="1">Uncharacterized protein</fullName>
    </submittedName>
</protein>
<dbReference type="EMBL" id="GL435311">
    <property type="protein sequence ID" value="EFN73496.1"/>
    <property type="molecule type" value="Genomic_DNA"/>
</dbReference>